<dbReference type="PANTHER" id="PTHR33336:SF3">
    <property type="entry name" value="ABM DOMAIN-CONTAINING PROTEIN"/>
    <property type="match status" value="1"/>
</dbReference>
<dbReference type="Gene3D" id="3.30.70.100">
    <property type="match status" value="1"/>
</dbReference>
<dbReference type="InterPro" id="IPR007138">
    <property type="entry name" value="ABM_dom"/>
</dbReference>
<keyword evidence="3" id="KW-1185">Reference proteome</keyword>
<evidence type="ECO:0000313" key="3">
    <source>
        <dbReference type="Proteomes" id="UP000316406"/>
    </source>
</evidence>
<dbReference type="InterPro" id="IPR050744">
    <property type="entry name" value="AI-2_Isomerase_LsrG"/>
</dbReference>
<dbReference type="GO" id="GO:0004497">
    <property type="term" value="F:monooxygenase activity"/>
    <property type="evidence" value="ECO:0007669"/>
    <property type="project" value="UniProtKB-KW"/>
</dbReference>
<dbReference type="OrthoDB" id="3695636at2"/>
<protein>
    <submittedName>
        <fullName evidence="2">Antibiotic biosynthesis monooxygenase</fullName>
    </submittedName>
</protein>
<gene>
    <name evidence="2" type="ORF">FO013_11330</name>
</gene>
<dbReference type="EMBL" id="VLTK01000006">
    <property type="protein sequence ID" value="TSI15363.1"/>
    <property type="molecule type" value="Genomic_DNA"/>
</dbReference>
<dbReference type="RefSeq" id="WP_143922659.1">
    <property type="nucleotide sequence ID" value="NZ_VLTK01000006.1"/>
</dbReference>
<reference evidence="2 3" key="1">
    <citation type="submission" date="2019-07" db="EMBL/GenBank/DDBJ databases">
        <title>Draft genome sequence of Brevibacterium aurantiacum XU54 isolated from Xinjiang China.</title>
        <authorList>
            <person name="Xu X."/>
        </authorList>
    </citation>
    <scope>NUCLEOTIDE SEQUENCE [LARGE SCALE GENOMIC DNA]</scope>
    <source>
        <strain evidence="2 3">XU54</strain>
    </source>
</reference>
<name>A0A556CD56_BREAU</name>
<dbReference type="Proteomes" id="UP000316406">
    <property type="component" value="Unassembled WGS sequence"/>
</dbReference>
<dbReference type="SUPFAM" id="SSF54909">
    <property type="entry name" value="Dimeric alpha+beta barrel"/>
    <property type="match status" value="1"/>
</dbReference>
<feature type="domain" description="ABM" evidence="1">
    <location>
        <begin position="2"/>
        <end position="91"/>
    </location>
</feature>
<sequence length="96" mass="10796">MHIVIAHYRASPETVGRVAELLPTLAESSRREPGNLSYSIARDLDDPLVFVIVEKYEKATDFEAHRDSAHFKEIGLSTIIPLLEDRQVDSFNAKST</sequence>
<keyword evidence="2" id="KW-0503">Monooxygenase</keyword>
<comment type="caution">
    <text evidence="2">The sequence shown here is derived from an EMBL/GenBank/DDBJ whole genome shotgun (WGS) entry which is preliminary data.</text>
</comment>
<evidence type="ECO:0000313" key="2">
    <source>
        <dbReference type="EMBL" id="TSI15363.1"/>
    </source>
</evidence>
<accession>A0A556CD56</accession>
<dbReference type="PANTHER" id="PTHR33336">
    <property type="entry name" value="QUINOL MONOOXYGENASE YGIN-RELATED"/>
    <property type="match status" value="1"/>
</dbReference>
<evidence type="ECO:0000259" key="1">
    <source>
        <dbReference type="PROSITE" id="PS51725"/>
    </source>
</evidence>
<dbReference type="Pfam" id="PF03992">
    <property type="entry name" value="ABM"/>
    <property type="match status" value="1"/>
</dbReference>
<dbReference type="InterPro" id="IPR011008">
    <property type="entry name" value="Dimeric_a/b-barrel"/>
</dbReference>
<dbReference type="PROSITE" id="PS51725">
    <property type="entry name" value="ABM"/>
    <property type="match status" value="1"/>
</dbReference>
<organism evidence="2 3">
    <name type="scientific">Brevibacterium aurantiacum</name>
    <dbReference type="NCBI Taxonomy" id="273384"/>
    <lineage>
        <taxon>Bacteria</taxon>
        <taxon>Bacillati</taxon>
        <taxon>Actinomycetota</taxon>
        <taxon>Actinomycetes</taxon>
        <taxon>Micrococcales</taxon>
        <taxon>Brevibacteriaceae</taxon>
        <taxon>Brevibacterium</taxon>
    </lineage>
</organism>
<dbReference type="AlphaFoldDB" id="A0A556CD56"/>
<keyword evidence="2" id="KW-0560">Oxidoreductase</keyword>
<proteinExistence type="predicted"/>
<dbReference type="GO" id="GO:0005829">
    <property type="term" value="C:cytosol"/>
    <property type="evidence" value="ECO:0007669"/>
    <property type="project" value="TreeGrafter"/>
</dbReference>